<name>A0A9P8C441_9HELO</name>
<feature type="domain" description="AB hydrolase-1" evidence="3">
    <location>
        <begin position="2"/>
        <end position="147"/>
    </location>
</feature>
<evidence type="ECO:0000256" key="2">
    <source>
        <dbReference type="ARBA" id="ARBA00022801"/>
    </source>
</evidence>
<proteinExistence type="inferred from homology"/>
<evidence type="ECO:0000313" key="5">
    <source>
        <dbReference type="Proteomes" id="UP000824998"/>
    </source>
</evidence>
<organism evidence="4 5">
    <name type="scientific">Amylocarpus encephaloides</name>
    <dbReference type="NCBI Taxonomy" id="45428"/>
    <lineage>
        <taxon>Eukaryota</taxon>
        <taxon>Fungi</taxon>
        <taxon>Dikarya</taxon>
        <taxon>Ascomycota</taxon>
        <taxon>Pezizomycotina</taxon>
        <taxon>Leotiomycetes</taxon>
        <taxon>Helotiales</taxon>
        <taxon>Helotiales incertae sedis</taxon>
        <taxon>Amylocarpus</taxon>
    </lineage>
</organism>
<dbReference type="GO" id="GO:0008233">
    <property type="term" value="F:peptidase activity"/>
    <property type="evidence" value="ECO:0007669"/>
    <property type="project" value="InterPro"/>
</dbReference>
<dbReference type="AlphaFoldDB" id="A0A9P8C441"/>
<reference evidence="4" key="1">
    <citation type="journal article" date="2021" name="IMA Fungus">
        <title>Genomic characterization of three marine fungi, including Emericellopsis atlantica sp. nov. with signatures of a generalist lifestyle and marine biomass degradation.</title>
        <authorList>
            <person name="Hagestad O.C."/>
            <person name="Hou L."/>
            <person name="Andersen J.H."/>
            <person name="Hansen E.H."/>
            <person name="Altermark B."/>
            <person name="Li C."/>
            <person name="Kuhnert E."/>
            <person name="Cox R.J."/>
            <person name="Crous P.W."/>
            <person name="Spatafora J.W."/>
            <person name="Lail K."/>
            <person name="Amirebrahimi M."/>
            <person name="Lipzen A."/>
            <person name="Pangilinan J."/>
            <person name="Andreopoulos W."/>
            <person name="Hayes R.D."/>
            <person name="Ng V."/>
            <person name="Grigoriev I.V."/>
            <person name="Jackson S.A."/>
            <person name="Sutton T.D.S."/>
            <person name="Dobson A.D.W."/>
            <person name="Rama T."/>
        </authorList>
    </citation>
    <scope>NUCLEOTIDE SEQUENCE</scope>
    <source>
        <strain evidence="4">TRa018bII</strain>
    </source>
</reference>
<sequence>MVYLQGGPGFGSPVPQDFALTNTVLDRGYQMLYLDSRGTGMSSPVTASTLAMLGDEYRQADYLKLFRADSIVKDLEAVRKTLTADFPSHLKRWSIVGHDFGGFCVLTYLSFYPEGLLEAFTLGGLPPISRTPDQVYAATYKKVMDRNRVYYMKYPEDIEAIQNLCFHIKSKSGLPLPSGGVLTVRGLLTLGRHFGIYGGLDFVHDLILRAKSDLARFQFITRPTLTALERAVSIDDNVIYAILQEATYCQRVASNWSADRVGCSLKEYQWLKGSPKSASVIREGPLFFSGEMIYPFLFETFPELEKLAIVADLIAKFPDWPNLYNEWQLAQNTVALYAATYVDDMYVDYELAQGTVKLVNNCRQLITNTLFPNALYSQPGEVLKLLFELRDDSID</sequence>
<evidence type="ECO:0000256" key="1">
    <source>
        <dbReference type="ARBA" id="ARBA00010088"/>
    </source>
</evidence>
<dbReference type="InterPro" id="IPR029058">
    <property type="entry name" value="AB_hydrolase_fold"/>
</dbReference>
<accession>A0A9P8C441</accession>
<gene>
    <name evidence="4" type="ORF">BJ875DRAFT_379022</name>
</gene>
<dbReference type="PANTHER" id="PTHR43248">
    <property type="entry name" value="2-SUCCINYL-6-HYDROXY-2,4-CYCLOHEXADIENE-1-CARBOXYLATE SYNTHASE"/>
    <property type="match status" value="1"/>
</dbReference>
<dbReference type="Gene3D" id="3.40.50.1820">
    <property type="entry name" value="alpha/beta hydrolase"/>
    <property type="match status" value="1"/>
</dbReference>
<dbReference type="SUPFAM" id="SSF53474">
    <property type="entry name" value="alpha/beta-Hydrolases"/>
    <property type="match status" value="1"/>
</dbReference>
<keyword evidence="5" id="KW-1185">Reference proteome</keyword>
<dbReference type="OrthoDB" id="1898734at2759"/>
<dbReference type="EMBL" id="MU251509">
    <property type="protein sequence ID" value="KAG9233233.1"/>
    <property type="molecule type" value="Genomic_DNA"/>
</dbReference>
<evidence type="ECO:0000313" key="4">
    <source>
        <dbReference type="EMBL" id="KAG9233233.1"/>
    </source>
</evidence>
<dbReference type="InterPro" id="IPR000073">
    <property type="entry name" value="AB_hydrolase_1"/>
</dbReference>
<dbReference type="PRINTS" id="PR00793">
    <property type="entry name" value="PROAMNOPTASE"/>
</dbReference>
<evidence type="ECO:0000259" key="3">
    <source>
        <dbReference type="Pfam" id="PF00561"/>
    </source>
</evidence>
<dbReference type="InterPro" id="IPR051601">
    <property type="entry name" value="Serine_prot/Carboxylest_S33"/>
</dbReference>
<dbReference type="InterPro" id="IPR002410">
    <property type="entry name" value="Peptidase_S33"/>
</dbReference>
<keyword evidence="2 4" id="KW-0378">Hydrolase</keyword>
<dbReference type="Pfam" id="PF00561">
    <property type="entry name" value="Abhydrolase_1"/>
    <property type="match status" value="1"/>
</dbReference>
<dbReference type="PANTHER" id="PTHR43248:SF2">
    <property type="entry name" value="PROLYL AMINOPEPTIDASE"/>
    <property type="match status" value="1"/>
</dbReference>
<comment type="similarity">
    <text evidence="1">Belongs to the peptidase S33 family.</text>
</comment>
<protein>
    <submittedName>
        <fullName evidence="4">Alpha/Beta hydrolase protein</fullName>
    </submittedName>
</protein>
<dbReference type="GO" id="GO:0006508">
    <property type="term" value="P:proteolysis"/>
    <property type="evidence" value="ECO:0007669"/>
    <property type="project" value="InterPro"/>
</dbReference>
<comment type="caution">
    <text evidence="4">The sequence shown here is derived from an EMBL/GenBank/DDBJ whole genome shotgun (WGS) entry which is preliminary data.</text>
</comment>
<dbReference type="Proteomes" id="UP000824998">
    <property type="component" value="Unassembled WGS sequence"/>
</dbReference>